<protein>
    <submittedName>
        <fullName evidence="2">Bacteroides conjugative transposon TraN protein</fullName>
    </submittedName>
</protein>
<proteinExistence type="predicted"/>
<dbReference type="EMBL" id="FNRD01000016">
    <property type="protein sequence ID" value="SEB03724.1"/>
    <property type="molecule type" value="Genomic_DNA"/>
</dbReference>
<feature type="signal peptide" evidence="1">
    <location>
        <begin position="1"/>
        <end position="24"/>
    </location>
</feature>
<accession>A0A1H4G2F8</accession>
<dbReference type="RefSeq" id="WP_091093484.1">
    <property type="nucleotide sequence ID" value="NZ_FNRD01000016.1"/>
</dbReference>
<sequence>MKTIKKSMVIVLVLFLGYSMESEGQVTVTNAQKLYLEKIDPYPIEVTYSKTSHLLFPSAIRYVDLGSDYLIASKAEDAENVLRVKASVRNFDEETNFSVITEDGHFYNFNVLYNSSPVDMNYNLLEMQKGINRENSNDVLFEELGKNSPSLVDDLMGTIYKKDKRLIKNKGARSYGVEFMLKGIYVDDGKFYFHTQVTNCSYVSFHVDFVTFKVVDKKLAKRTVIQEMTFNPLRIYKPLDEIKGKTVERNIFLLDQFTIADDKVLLIEIYEKNGARHQLIKLKNSDLLKAILIKDRKFHN</sequence>
<keyword evidence="3" id="KW-1185">Reference proteome</keyword>
<gene>
    <name evidence="2" type="ORF">SAMN05443667_11653</name>
</gene>
<feature type="chain" id="PRO_5011558812" evidence="1">
    <location>
        <begin position="25"/>
        <end position="300"/>
    </location>
</feature>
<dbReference type="Pfam" id="PF13595">
    <property type="entry name" value="DUF4138"/>
    <property type="match status" value="1"/>
</dbReference>
<name>A0A1H4G2F8_9FLAO</name>
<evidence type="ECO:0000313" key="3">
    <source>
        <dbReference type="Proteomes" id="UP000198951"/>
    </source>
</evidence>
<dbReference type="Proteomes" id="UP000198951">
    <property type="component" value="Unassembled WGS sequence"/>
</dbReference>
<reference evidence="3" key="1">
    <citation type="submission" date="2016-10" db="EMBL/GenBank/DDBJ databases">
        <authorList>
            <person name="Varghese N."/>
            <person name="Submissions S."/>
        </authorList>
    </citation>
    <scope>NUCLEOTIDE SEQUENCE [LARGE SCALE GENOMIC DNA]</scope>
    <source>
        <strain evidence="3">DSM 22376</strain>
    </source>
</reference>
<keyword evidence="1" id="KW-0732">Signal</keyword>
<evidence type="ECO:0000313" key="2">
    <source>
        <dbReference type="EMBL" id="SEB03724.1"/>
    </source>
</evidence>
<dbReference type="InterPro" id="IPR022298">
    <property type="entry name" value="Conjug_transposon_TraN"/>
</dbReference>
<dbReference type="NCBIfam" id="TIGR03780">
    <property type="entry name" value="Bac_Flav_CT_N"/>
    <property type="match status" value="1"/>
</dbReference>
<dbReference type="STRING" id="150146.SAMN05443667_11653"/>
<evidence type="ECO:0000256" key="1">
    <source>
        <dbReference type="SAM" id="SignalP"/>
    </source>
</evidence>
<dbReference type="AlphaFoldDB" id="A0A1H4G2F8"/>
<organism evidence="2 3">
    <name type="scientific">Flavobacterium gillisiae</name>
    <dbReference type="NCBI Taxonomy" id="150146"/>
    <lineage>
        <taxon>Bacteria</taxon>
        <taxon>Pseudomonadati</taxon>
        <taxon>Bacteroidota</taxon>
        <taxon>Flavobacteriia</taxon>
        <taxon>Flavobacteriales</taxon>
        <taxon>Flavobacteriaceae</taxon>
        <taxon>Flavobacterium</taxon>
    </lineage>
</organism>
<dbReference type="OrthoDB" id="1038500at2"/>